<evidence type="ECO:0000313" key="2">
    <source>
        <dbReference type="EMBL" id="GAG76208.1"/>
    </source>
</evidence>
<feature type="non-terminal residue" evidence="2">
    <location>
        <position position="1"/>
    </location>
</feature>
<name>X1AVD8_9ZZZZ</name>
<dbReference type="AlphaFoldDB" id="X1AVD8"/>
<proteinExistence type="predicted"/>
<dbReference type="GO" id="GO:0009381">
    <property type="term" value="F:excinuclease ABC activity"/>
    <property type="evidence" value="ECO:0007669"/>
    <property type="project" value="InterPro"/>
</dbReference>
<dbReference type="Pfam" id="PF08459">
    <property type="entry name" value="UvrC_RNaseH_dom"/>
    <property type="match status" value="1"/>
</dbReference>
<dbReference type="EMBL" id="BART01015969">
    <property type="protein sequence ID" value="GAG76208.1"/>
    <property type="molecule type" value="Genomic_DNA"/>
</dbReference>
<sequence length="305" mass="35360">AQIQNFEIAAFWRDKLQAIDNSTTSQNVLLDRKENKDIVGYYKDEGQKYIAMVIIHIREGRISNKSSYPISIEDKIIQNKDIFPSILEQFYQDLTHNLPDVIVIPDIYEGINLFKEILTEHKIDLIIRLPLAEEYGLLRIANKNAKVMVEQEILMKEIKRKDDNKIQEALEEAKEILNLPKIPRVIEGFDISNIEGTDATGSMVYFLEGRPYNKYYRHFKIRTKSTPDDVAMMKEVIKRRYTMLIEKNLSLPDLILVDGGKGQLNAGYSILKELGIEGIPIIGLAKNLKRFLFLTRKSYNFTKKF</sequence>
<feature type="domain" description="UvrC family homology region profile" evidence="1">
    <location>
        <begin position="54"/>
        <end position="271"/>
    </location>
</feature>
<evidence type="ECO:0000259" key="1">
    <source>
        <dbReference type="PROSITE" id="PS50165"/>
    </source>
</evidence>
<dbReference type="PANTHER" id="PTHR30562">
    <property type="entry name" value="UVRC/OXIDOREDUCTASE"/>
    <property type="match status" value="1"/>
</dbReference>
<dbReference type="Gene3D" id="3.30.420.340">
    <property type="entry name" value="UvrC, RNAse H endonuclease domain"/>
    <property type="match status" value="1"/>
</dbReference>
<dbReference type="GO" id="GO:0009380">
    <property type="term" value="C:excinuclease repair complex"/>
    <property type="evidence" value="ECO:0007669"/>
    <property type="project" value="TreeGrafter"/>
</dbReference>
<gene>
    <name evidence="2" type="ORF">S01H4_30864</name>
</gene>
<dbReference type="InterPro" id="IPR001162">
    <property type="entry name" value="UvrC_RNase_H_dom"/>
</dbReference>
<accession>X1AVD8</accession>
<reference evidence="2" key="1">
    <citation type="journal article" date="2014" name="Front. Microbiol.">
        <title>High frequency of phylogenetically diverse reductive dehalogenase-homologous genes in deep subseafloor sedimentary metagenomes.</title>
        <authorList>
            <person name="Kawai M."/>
            <person name="Futagami T."/>
            <person name="Toyoda A."/>
            <person name="Takaki Y."/>
            <person name="Nishi S."/>
            <person name="Hori S."/>
            <person name="Arai W."/>
            <person name="Tsubouchi T."/>
            <person name="Morono Y."/>
            <person name="Uchiyama I."/>
            <person name="Ito T."/>
            <person name="Fujiyama A."/>
            <person name="Inagaki F."/>
            <person name="Takami H."/>
        </authorList>
    </citation>
    <scope>NUCLEOTIDE SEQUENCE</scope>
    <source>
        <strain evidence="2">Expedition CK06-06</strain>
    </source>
</reference>
<comment type="caution">
    <text evidence="2">The sequence shown here is derived from an EMBL/GenBank/DDBJ whole genome shotgun (WGS) entry which is preliminary data.</text>
</comment>
<dbReference type="PANTHER" id="PTHR30562:SF1">
    <property type="entry name" value="UVRABC SYSTEM PROTEIN C"/>
    <property type="match status" value="1"/>
</dbReference>
<dbReference type="InterPro" id="IPR050066">
    <property type="entry name" value="UvrABC_protein_C"/>
</dbReference>
<dbReference type="PROSITE" id="PS50165">
    <property type="entry name" value="UVRC"/>
    <property type="match status" value="1"/>
</dbReference>
<dbReference type="Pfam" id="PF22920">
    <property type="entry name" value="UvrC_RNaseH"/>
    <property type="match status" value="1"/>
</dbReference>
<protein>
    <recommendedName>
        <fullName evidence="1">UvrC family homology region profile domain-containing protein</fullName>
    </recommendedName>
</protein>
<feature type="non-terminal residue" evidence="2">
    <location>
        <position position="305"/>
    </location>
</feature>
<organism evidence="2">
    <name type="scientific">marine sediment metagenome</name>
    <dbReference type="NCBI Taxonomy" id="412755"/>
    <lineage>
        <taxon>unclassified sequences</taxon>
        <taxon>metagenomes</taxon>
        <taxon>ecological metagenomes</taxon>
    </lineage>
</organism>
<dbReference type="GO" id="GO:0006974">
    <property type="term" value="P:DNA damage response"/>
    <property type="evidence" value="ECO:0007669"/>
    <property type="project" value="TreeGrafter"/>
</dbReference>
<dbReference type="InterPro" id="IPR038476">
    <property type="entry name" value="UvrC_RNase_H_dom_sf"/>
</dbReference>